<keyword evidence="1" id="KW-1133">Transmembrane helix</keyword>
<dbReference type="AlphaFoldDB" id="W0FIK4"/>
<dbReference type="GO" id="GO:0016020">
    <property type="term" value="C:membrane"/>
    <property type="evidence" value="ECO:0007669"/>
    <property type="project" value="InterPro"/>
</dbReference>
<keyword evidence="1" id="KW-0812">Transmembrane</keyword>
<dbReference type="Pfam" id="PF06580">
    <property type="entry name" value="His_kinase"/>
    <property type="match status" value="1"/>
</dbReference>
<dbReference type="Gene3D" id="3.30.565.10">
    <property type="entry name" value="Histidine kinase-like ATPase, C-terminal domain"/>
    <property type="match status" value="1"/>
</dbReference>
<dbReference type="InterPro" id="IPR003594">
    <property type="entry name" value="HATPase_dom"/>
</dbReference>
<keyword evidence="4" id="KW-0418">Kinase</keyword>
<dbReference type="SUPFAM" id="SSF55874">
    <property type="entry name" value="ATPase domain of HSP90 chaperone/DNA topoisomerase II/histidine kinase"/>
    <property type="match status" value="1"/>
</dbReference>
<feature type="transmembrane region" description="Helical" evidence="1">
    <location>
        <begin position="179"/>
        <end position="196"/>
    </location>
</feature>
<evidence type="ECO:0000313" key="4">
    <source>
        <dbReference type="EMBL" id="AHF24638.1"/>
    </source>
</evidence>
<dbReference type="PANTHER" id="PTHR34220:SF7">
    <property type="entry name" value="SENSOR HISTIDINE KINASE YPDA"/>
    <property type="match status" value="1"/>
</dbReference>
<dbReference type="GO" id="GO:0000155">
    <property type="term" value="F:phosphorelay sensor kinase activity"/>
    <property type="evidence" value="ECO:0007669"/>
    <property type="project" value="InterPro"/>
</dbReference>
<feature type="transmembrane region" description="Helical" evidence="1">
    <location>
        <begin position="12"/>
        <end position="33"/>
    </location>
</feature>
<keyword evidence="1" id="KW-0472">Membrane</keyword>
<dbReference type="PANTHER" id="PTHR34220">
    <property type="entry name" value="SENSOR HISTIDINE KINASE YPDA"/>
    <property type="match status" value="1"/>
</dbReference>
<protein>
    <submittedName>
        <fullName evidence="4">Signal transduction histidine kinase</fullName>
    </submittedName>
</protein>
<dbReference type="InterPro" id="IPR010559">
    <property type="entry name" value="Sig_transdc_His_kin_internal"/>
</dbReference>
<feature type="transmembrane region" description="Helical" evidence="1">
    <location>
        <begin position="40"/>
        <end position="63"/>
    </location>
</feature>
<feature type="transmembrane region" description="Helical" evidence="1">
    <location>
        <begin position="108"/>
        <end position="126"/>
    </location>
</feature>
<accession>W0FIK4</accession>
<feature type="domain" description="Signal transduction histidine kinase internal region" evidence="3">
    <location>
        <begin position="243"/>
        <end position="316"/>
    </location>
</feature>
<organism evidence="4">
    <name type="scientific">uncultured bacterium Contig27</name>
    <dbReference type="NCBI Taxonomy" id="1393547"/>
    <lineage>
        <taxon>Bacteria</taxon>
        <taxon>environmental samples</taxon>
    </lineage>
</organism>
<feature type="transmembrane region" description="Helical" evidence="1">
    <location>
        <begin position="202"/>
        <end position="220"/>
    </location>
</feature>
<dbReference type="InterPro" id="IPR050640">
    <property type="entry name" value="Bact_2-comp_sensor_kinase"/>
</dbReference>
<feature type="domain" description="Histidine kinase/HSP90-like ATPase" evidence="2">
    <location>
        <begin position="334"/>
        <end position="423"/>
    </location>
</feature>
<reference evidence="4" key="1">
    <citation type="journal article" date="2013" name="PLoS ONE">
        <title>Metagenomic insights into the carbohydrate-active enzymes carried by the microorganisms adhering to solid digesta in the rumen of cows.</title>
        <authorList>
            <person name="Wang L."/>
            <person name="Hatem A."/>
            <person name="Catalyurek U.V."/>
            <person name="Morrison M."/>
            <person name="Yu Z."/>
        </authorList>
    </citation>
    <scope>NUCLEOTIDE SEQUENCE</scope>
</reference>
<feature type="transmembrane region" description="Helical" evidence="1">
    <location>
        <begin position="146"/>
        <end position="167"/>
    </location>
</feature>
<evidence type="ECO:0000256" key="1">
    <source>
        <dbReference type="SAM" id="Phobius"/>
    </source>
</evidence>
<dbReference type="Pfam" id="PF02518">
    <property type="entry name" value="HATPase_c"/>
    <property type="match status" value="1"/>
</dbReference>
<dbReference type="EMBL" id="KC246800">
    <property type="protein sequence ID" value="AHF24638.1"/>
    <property type="molecule type" value="Genomic_DNA"/>
</dbReference>
<sequence length="426" mass="48111">MNDAIDLVNFAAAATGLVIVLLGLFFSLAVRYLETWTRRFFVVLFSAAAAYVASDLLSQVSLLFLGPDYSGLSRAAVFCESFFSSLLMPMMTLYLLRCSGERRKRTPLFASMVTLWLVYVALLIITQFTTEIYSISPENVYHRGPWYFVLLLPPAAMMGLNCVSLLFRRKRLSKKQRAAFAVYLLLPLCCMLIQMFSYGLLMIVIGTSVSVVILFAFILMDQVDHSIRQQQENAVQQASITVLQMRPHFIYNTLMSIYYLCKQDTEKAQQVILDFSSYLRQNFTAIAKEDTIPFTEEVEHTRAYLAVEQARFQDRLLVEFETPFTAFRIPPLTLQPVVENAVKHGLDPELEPLFISVSSRQQDGYAEVIVDDSGPGFKPTDDDEPHIALANISKRLKMMCGGELTISNRDCGGTIVTIRIPVQPES</sequence>
<feature type="transmembrane region" description="Helical" evidence="1">
    <location>
        <begin position="75"/>
        <end position="96"/>
    </location>
</feature>
<evidence type="ECO:0000259" key="2">
    <source>
        <dbReference type="Pfam" id="PF02518"/>
    </source>
</evidence>
<dbReference type="InterPro" id="IPR036890">
    <property type="entry name" value="HATPase_C_sf"/>
</dbReference>
<keyword evidence="4" id="KW-0808">Transferase</keyword>
<proteinExistence type="predicted"/>
<name>W0FIK4_9BACT</name>
<evidence type="ECO:0000259" key="3">
    <source>
        <dbReference type="Pfam" id="PF06580"/>
    </source>
</evidence>